<feature type="region of interest" description="Disordered" evidence="1">
    <location>
        <begin position="587"/>
        <end position="624"/>
    </location>
</feature>
<name>A0A0F7S8J1_9BASI</name>
<feature type="compositionally biased region" description="Basic and acidic residues" evidence="1">
    <location>
        <begin position="335"/>
        <end position="348"/>
    </location>
</feature>
<dbReference type="AlphaFoldDB" id="A0A0F7S8J1"/>
<accession>A0A0F7S8J1</accession>
<keyword evidence="3" id="KW-1185">Reference proteome</keyword>
<feature type="region of interest" description="Disordered" evidence="1">
    <location>
        <begin position="94"/>
        <end position="113"/>
    </location>
</feature>
<feature type="compositionally biased region" description="Basic residues" evidence="1">
    <location>
        <begin position="194"/>
        <end position="205"/>
    </location>
</feature>
<feature type="compositionally biased region" description="Low complexity" evidence="1">
    <location>
        <begin position="206"/>
        <end position="216"/>
    </location>
</feature>
<organism evidence="2 3">
    <name type="scientific">Sporisorium scitamineum</name>
    <dbReference type="NCBI Taxonomy" id="49012"/>
    <lineage>
        <taxon>Eukaryota</taxon>
        <taxon>Fungi</taxon>
        <taxon>Dikarya</taxon>
        <taxon>Basidiomycota</taxon>
        <taxon>Ustilaginomycotina</taxon>
        <taxon>Ustilaginomycetes</taxon>
        <taxon>Ustilaginales</taxon>
        <taxon>Ustilaginaceae</taxon>
        <taxon>Sporisorium</taxon>
    </lineage>
</organism>
<evidence type="ECO:0000313" key="3">
    <source>
        <dbReference type="Proteomes" id="UP000242770"/>
    </source>
</evidence>
<feature type="compositionally biased region" description="Basic and acidic residues" evidence="1">
    <location>
        <begin position="588"/>
        <end position="620"/>
    </location>
</feature>
<dbReference type="EMBL" id="CCFA01003500">
    <property type="protein sequence ID" value="CDW98566.1"/>
    <property type="molecule type" value="Genomic_DNA"/>
</dbReference>
<dbReference type="InterPro" id="IPR023398">
    <property type="entry name" value="TIF_eIF4e-like"/>
</dbReference>
<evidence type="ECO:0000313" key="2">
    <source>
        <dbReference type="EMBL" id="CDW98566.1"/>
    </source>
</evidence>
<feature type="region of interest" description="Disordered" evidence="1">
    <location>
        <begin position="531"/>
        <end position="570"/>
    </location>
</feature>
<feature type="region of interest" description="Disordered" evidence="1">
    <location>
        <begin position="189"/>
        <end position="218"/>
    </location>
</feature>
<evidence type="ECO:0000256" key="1">
    <source>
        <dbReference type="SAM" id="MobiDB-lite"/>
    </source>
</evidence>
<protein>
    <submittedName>
        <fullName evidence="2">Uncharacterized protein</fullName>
    </submittedName>
</protein>
<gene>
    <name evidence="2" type="primary">SSCI58160.1</name>
</gene>
<feature type="region of interest" description="Disordered" evidence="1">
    <location>
        <begin position="318"/>
        <end position="471"/>
    </location>
</feature>
<feature type="compositionally biased region" description="Basic residues" evidence="1">
    <location>
        <begin position="103"/>
        <end position="113"/>
    </location>
</feature>
<sequence>MSAQPTPTAEDTQPLVLILDDRAQLEEWLASHPPNRLGMPAALNNGVPPRPIWVLGVPSVDQLAELAPAMTAEDTFVKAHELVRDATAEVSQIQNNDEIPVRSKGKAPSKSKKQCRTEVQNAFHDQIILLAAEHPLWNQGRWTIIIKPSQIDTVFAKLAKSLSSGELRKHGSILALRARSLSFDEGTFDSNKSGLKRPKTSRGRRSSGSNKSPGSPLNAPLTPLGIDVFFRPAWNSTAARDVLKIIAGVSGSMASFCKSSLYSLLGIKSGHQLATHTSLYSSKTLASPADAKLWVREHASDNDTMDTSSQVDAAESLRKGHANASLPVTTIAVPDRPETIERSKRELEQETTLDTTVEAEEPAHKKPRNRDSDALERQPSTPPVEATPSPVDEAQAVVDESQDEHMLPSTVSSALPKPEEAKDVVEDSQTQTQMEIVSAVGDSTVGRGSSHNDQELTKQEHPSSAHEKAGTPIQKDAAADMVLHAQRDNTEVKPMDQPKAQSADVLQEIPAEDEGAGADVSVLMVSEVKTESTSSFTPAFGDDVEKASPTAKEAQQAKNPNATPISDLTPGLSDLVQEVAAPIVLHQESSDVKSEEKVTGKVKEPLAKVEVHADPSEDHSSTAAANLVDEAPVQHKEAGTSVIIAQEEASAGLALPSIEELKAISAKLEGGAKSAQEVLEPAQYAKATHGDLSAQAYEHEQPADMYAPSLWTSTADQGEADEIGAGHHTTKSDEAQATMVETATTDTVKASPGEADMTFDELIKAGATKLKQFGLEEGAK</sequence>
<feature type="compositionally biased region" description="Basic and acidic residues" evidence="1">
    <location>
        <begin position="450"/>
        <end position="469"/>
    </location>
</feature>
<feature type="compositionally biased region" description="Basic and acidic residues" evidence="1">
    <location>
        <begin position="361"/>
        <end position="376"/>
    </location>
</feature>
<proteinExistence type="predicted"/>
<feature type="compositionally biased region" description="Polar residues" evidence="1">
    <location>
        <begin position="556"/>
        <end position="566"/>
    </location>
</feature>
<dbReference type="Gene3D" id="3.30.760.10">
    <property type="entry name" value="RNA Cap, Translation Initiation Factor Eif4e"/>
    <property type="match status" value="1"/>
</dbReference>
<dbReference type="Proteomes" id="UP000242770">
    <property type="component" value="Unassembled WGS sequence"/>
</dbReference>
<reference evidence="3" key="1">
    <citation type="submission" date="2014-06" db="EMBL/GenBank/DDBJ databases">
        <authorList>
            <person name="Berkman P.J."/>
        </authorList>
    </citation>
    <scope>NUCLEOTIDE SEQUENCE [LARGE SCALE GENOMIC DNA]</scope>
</reference>